<evidence type="ECO:0000256" key="2">
    <source>
        <dbReference type="ARBA" id="ARBA00022692"/>
    </source>
</evidence>
<evidence type="ECO:0000256" key="4">
    <source>
        <dbReference type="ARBA" id="ARBA00023136"/>
    </source>
</evidence>
<evidence type="ECO:0000313" key="7">
    <source>
        <dbReference type="Proteomes" id="UP000664991"/>
    </source>
</evidence>
<keyword evidence="2 5" id="KW-0812">Transmembrane</keyword>
<feature type="transmembrane region" description="Helical" evidence="5">
    <location>
        <begin position="95"/>
        <end position="117"/>
    </location>
</feature>
<gene>
    <name evidence="6" type="ORF">JEQ12_017345</name>
</gene>
<keyword evidence="3 5" id="KW-1133">Transmembrane helix</keyword>
<dbReference type="InterPro" id="IPR051115">
    <property type="entry name" value="LAPTM_transporter"/>
</dbReference>
<evidence type="ECO:0000256" key="5">
    <source>
        <dbReference type="SAM" id="Phobius"/>
    </source>
</evidence>
<feature type="transmembrane region" description="Helical" evidence="5">
    <location>
        <begin position="129"/>
        <end position="150"/>
    </location>
</feature>
<dbReference type="GO" id="GO:0012505">
    <property type="term" value="C:endomembrane system"/>
    <property type="evidence" value="ECO:0007669"/>
    <property type="project" value="UniProtKB-SubCell"/>
</dbReference>
<proteinExistence type="predicted"/>
<sequence>MPFCSTSCCLCCHVLAGTILLGTQCLIFNAVVLLVLLSALADPDQCHFSSSELGGDFEFMDDANMCIAITISVLLVLICAMAVHGAYRQHVTRTIPFFCYQIFGFALNTRVAVTVLLPPNFPHKDDIMSMNPICLVLIIFLNSSDVLVYVTSSDPTTLLPLYHCHPMCLPKPGSGSKLDPRPPPPPQISAVVYCDWIGSDCDVFVLVIQLCPTLATPWTVAH</sequence>
<name>A0A836A6U9_SHEEP</name>
<comment type="caution">
    <text evidence="6">The sequence shown here is derived from an EMBL/GenBank/DDBJ whole genome shotgun (WGS) entry which is preliminary data.</text>
</comment>
<organism evidence="6 7">
    <name type="scientific">Ovis aries</name>
    <name type="common">Sheep</name>
    <dbReference type="NCBI Taxonomy" id="9940"/>
    <lineage>
        <taxon>Eukaryota</taxon>
        <taxon>Metazoa</taxon>
        <taxon>Chordata</taxon>
        <taxon>Craniata</taxon>
        <taxon>Vertebrata</taxon>
        <taxon>Euteleostomi</taxon>
        <taxon>Mammalia</taxon>
        <taxon>Eutheria</taxon>
        <taxon>Laurasiatheria</taxon>
        <taxon>Artiodactyla</taxon>
        <taxon>Ruminantia</taxon>
        <taxon>Pecora</taxon>
        <taxon>Bovidae</taxon>
        <taxon>Caprinae</taxon>
        <taxon>Ovis</taxon>
    </lineage>
</organism>
<evidence type="ECO:0008006" key="8">
    <source>
        <dbReference type="Google" id="ProtNLM"/>
    </source>
</evidence>
<dbReference type="AlphaFoldDB" id="A0A836A6U9"/>
<accession>A0A836A6U9</accession>
<reference evidence="6 7" key="1">
    <citation type="submission" date="2020-12" db="EMBL/GenBank/DDBJ databases">
        <title>De novo assembly of Tibetan sheep genome.</title>
        <authorList>
            <person name="Li X."/>
        </authorList>
    </citation>
    <scope>NUCLEOTIDE SEQUENCE [LARGE SCALE GENOMIC DNA]</scope>
    <source>
        <tissue evidence="6">Heart</tissue>
    </source>
</reference>
<evidence type="ECO:0000256" key="3">
    <source>
        <dbReference type="ARBA" id="ARBA00022989"/>
    </source>
</evidence>
<keyword evidence="4 5" id="KW-0472">Membrane</keyword>
<evidence type="ECO:0000313" key="6">
    <source>
        <dbReference type="EMBL" id="KAG5207581.1"/>
    </source>
</evidence>
<dbReference type="Proteomes" id="UP000664991">
    <property type="component" value="Unassembled WGS sequence"/>
</dbReference>
<dbReference type="EMBL" id="JAEMGP010000006">
    <property type="protein sequence ID" value="KAG5207581.1"/>
    <property type="molecule type" value="Genomic_DNA"/>
</dbReference>
<evidence type="ECO:0000256" key="1">
    <source>
        <dbReference type="ARBA" id="ARBA00004127"/>
    </source>
</evidence>
<comment type="subcellular location">
    <subcellularLocation>
        <location evidence="1">Endomembrane system</location>
        <topology evidence="1">Multi-pass membrane protein</topology>
    </subcellularLocation>
</comment>
<dbReference type="PANTHER" id="PTHR12479:SF6">
    <property type="entry name" value="LYSOSOMAL-ASSOCIATED TRANSMEMBRANE PROTEIN 4B"/>
    <property type="match status" value="1"/>
</dbReference>
<protein>
    <recommendedName>
        <fullName evidence="8">Lysosomal-associated transmembrane protein 4B</fullName>
    </recommendedName>
</protein>
<dbReference type="GO" id="GO:0005765">
    <property type="term" value="C:lysosomal membrane"/>
    <property type="evidence" value="ECO:0007669"/>
    <property type="project" value="TreeGrafter"/>
</dbReference>
<dbReference type="PANTHER" id="PTHR12479">
    <property type="entry name" value="LYSOSOMAL-ASSOCIATED TRANSMEMBRANE PROTEIN"/>
    <property type="match status" value="1"/>
</dbReference>
<feature type="transmembrane region" description="Helical" evidence="5">
    <location>
        <begin position="63"/>
        <end position="83"/>
    </location>
</feature>